<proteinExistence type="predicted"/>
<dbReference type="Proteomes" id="UP001253637">
    <property type="component" value="Segment"/>
</dbReference>
<organism evidence="1 2">
    <name type="scientific">Pandoravirus japonicus</name>
    <dbReference type="NCBI Taxonomy" id="2823154"/>
    <lineage>
        <taxon>Viruses</taxon>
        <taxon>Pandoravirus</taxon>
    </lineage>
</organism>
<sequence>MYEVVDFVDEYVTPRSSSRAAFSPSNESPAQQWLDEFEDNGLLLTGDQLARLDPKTAHLVVPIDAIVARHKGDVGAAPNDHALELVVLETPYAPVIERSAVSERLTDQAGLGPDDRLYAGVVLYDRWTNDNTVTPWAALGSPDTYVRGVYDGVPTRYALLP</sequence>
<dbReference type="EMBL" id="LC625835">
    <property type="protein sequence ID" value="BCU02812.1"/>
    <property type="molecule type" value="Genomic_DNA"/>
</dbReference>
<name>A0A811BPW9_9VIRU</name>
<reference evidence="1" key="1">
    <citation type="submission" date="2021-04" db="EMBL/GenBank/DDBJ databases">
        <title>Draft Genome Sequence of Pandoravirus japonicus, Isolated from the Sabaishi River of Niigata, Japan.</title>
        <authorList>
            <person name="Hosokawa N."/>
            <person name="Takahashi H."/>
            <person name="Aoki K."/>
            <person name="Takemura M."/>
        </authorList>
    </citation>
    <scope>NUCLEOTIDE SEQUENCE</scope>
</reference>
<evidence type="ECO:0000313" key="1">
    <source>
        <dbReference type="EMBL" id="BCU02812.1"/>
    </source>
</evidence>
<accession>A0A811BPW9</accession>
<evidence type="ECO:0000313" key="2">
    <source>
        <dbReference type="Proteomes" id="UP001253637"/>
    </source>
</evidence>
<protein>
    <submittedName>
        <fullName evidence="1">Uncharacterized protein</fullName>
    </submittedName>
</protein>